<evidence type="ECO:0000313" key="1">
    <source>
        <dbReference type="EMBL" id="GAI31957.1"/>
    </source>
</evidence>
<evidence type="ECO:0008006" key="2">
    <source>
        <dbReference type="Google" id="ProtNLM"/>
    </source>
</evidence>
<feature type="non-terminal residue" evidence="1">
    <location>
        <position position="179"/>
    </location>
</feature>
<dbReference type="Gene3D" id="3.10.620.30">
    <property type="match status" value="1"/>
</dbReference>
<proteinExistence type="predicted"/>
<protein>
    <recommendedName>
        <fullName evidence="2">Transglutaminase-like domain-containing protein</fullName>
    </recommendedName>
</protein>
<comment type="caution">
    <text evidence="1">The sequence shown here is derived from an EMBL/GenBank/DDBJ whole genome shotgun (WGS) entry which is preliminary data.</text>
</comment>
<dbReference type="EMBL" id="BARV01016950">
    <property type="protein sequence ID" value="GAI31957.1"/>
    <property type="molecule type" value="Genomic_DNA"/>
</dbReference>
<accession>X1MK13</accession>
<name>X1MK13_9ZZZZ</name>
<sequence length="179" mass="20747">MWIKKEMPLIPGFESLGDSVEAKRWLDFKLDQLLDTGDPLWEYRSILKTKEDICNFVISQFDYPMVRGLPSDVHKNNWFQGLCCHQVTQDYWQMASETLRTLHLNQREGKKGYGDCEDVAALFVTLFLMKKWEAWMCLGAVLQDGNLLGYHGWGIFEEIDGIGRLYEATLSIPPMYPEA</sequence>
<gene>
    <name evidence="1" type="ORF">S06H3_28977</name>
</gene>
<reference evidence="1" key="1">
    <citation type="journal article" date="2014" name="Front. Microbiol.">
        <title>High frequency of phylogenetically diverse reductive dehalogenase-homologous genes in deep subseafloor sedimentary metagenomes.</title>
        <authorList>
            <person name="Kawai M."/>
            <person name="Futagami T."/>
            <person name="Toyoda A."/>
            <person name="Takaki Y."/>
            <person name="Nishi S."/>
            <person name="Hori S."/>
            <person name="Arai W."/>
            <person name="Tsubouchi T."/>
            <person name="Morono Y."/>
            <person name="Uchiyama I."/>
            <person name="Ito T."/>
            <person name="Fujiyama A."/>
            <person name="Inagaki F."/>
            <person name="Takami H."/>
        </authorList>
    </citation>
    <scope>NUCLEOTIDE SEQUENCE</scope>
    <source>
        <strain evidence="1">Expedition CK06-06</strain>
    </source>
</reference>
<organism evidence="1">
    <name type="scientific">marine sediment metagenome</name>
    <dbReference type="NCBI Taxonomy" id="412755"/>
    <lineage>
        <taxon>unclassified sequences</taxon>
        <taxon>metagenomes</taxon>
        <taxon>ecological metagenomes</taxon>
    </lineage>
</organism>
<dbReference type="AlphaFoldDB" id="X1MK13"/>